<sequence length="222" mass="25280">MLALFGVDVNPDDVVNETTKRVIVTVIVAAITSTATFFAGRWYGRYVAGRQWHSKEFLDRIIISLNIFSDGYLKIRTVMERSIEEVFLNRLAVEKVNAAARATTVENPIMPIAKADRWFILNFVLNAVAEHFVDGQIRLDAGQPVTKVRYALFLTCELVGEERIRKVRAMLVRADVLEAFPYPDSLPKLENVWHDNRVLTLRKAAALYKTEPDHFLTLEVCV</sequence>
<gene>
    <name evidence="2" type="ORF">ETAA1_05360</name>
</gene>
<accession>A0A517XMA7</accession>
<keyword evidence="1" id="KW-1133">Transmembrane helix</keyword>
<organism evidence="2 3">
    <name type="scientific">Urbifossiella limnaea</name>
    <dbReference type="NCBI Taxonomy" id="2528023"/>
    <lineage>
        <taxon>Bacteria</taxon>
        <taxon>Pseudomonadati</taxon>
        <taxon>Planctomycetota</taxon>
        <taxon>Planctomycetia</taxon>
        <taxon>Gemmatales</taxon>
        <taxon>Gemmataceae</taxon>
        <taxon>Urbifossiella</taxon>
    </lineage>
</organism>
<evidence type="ECO:0000313" key="2">
    <source>
        <dbReference type="EMBL" id="QDU18643.1"/>
    </source>
</evidence>
<proteinExistence type="predicted"/>
<evidence type="ECO:0000256" key="1">
    <source>
        <dbReference type="SAM" id="Phobius"/>
    </source>
</evidence>
<protein>
    <submittedName>
        <fullName evidence="2">Uncharacterized protein</fullName>
    </submittedName>
</protein>
<keyword evidence="1" id="KW-0472">Membrane</keyword>
<feature type="transmembrane region" description="Helical" evidence="1">
    <location>
        <begin position="22"/>
        <end position="43"/>
    </location>
</feature>
<dbReference type="RefSeq" id="WP_145234066.1">
    <property type="nucleotide sequence ID" value="NZ_CP036273.1"/>
</dbReference>
<keyword evidence="3" id="KW-1185">Reference proteome</keyword>
<evidence type="ECO:0000313" key="3">
    <source>
        <dbReference type="Proteomes" id="UP000319576"/>
    </source>
</evidence>
<dbReference type="OrthoDB" id="265743at2"/>
<dbReference type="Proteomes" id="UP000319576">
    <property type="component" value="Chromosome"/>
</dbReference>
<name>A0A517XMA7_9BACT</name>
<dbReference type="AlphaFoldDB" id="A0A517XMA7"/>
<dbReference type="KEGG" id="uli:ETAA1_05360"/>
<dbReference type="EMBL" id="CP036273">
    <property type="protein sequence ID" value="QDU18643.1"/>
    <property type="molecule type" value="Genomic_DNA"/>
</dbReference>
<reference evidence="2 3" key="1">
    <citation type="submission" date="2019-02" db="EMBL/GenBank/DDBJ databases">
        <title>Deep-cultivation of Planctomycetes and their phenomic and genomic characterization uncovers novel biology.</title>
        <authorList>
            <person name="Wiegand S."/>
            <person name="Jogler M."/>
            <person name="Boedeker C."/>
            <person name="Pinto D."/>
            <person name="Vollmers J."/>
            <person name="Rivas-Marin E."/>
            <person name="Kohn T."/>
            <person name="Peeters S.H."/>
            <person name="Heuer A."/>
            <person name="Rast P."/>
            <person name="Oberbeckmann S."/>
            <person name="Bunk B."/>
            <person name="Jeske O."/>
            <person name="Meyerdierks A."/>
            <person name="Storesund J.E."/>
            <person name="Kallscheuer N."/>
            <person name="Luecker S."/>
            <person name="Lage O.M."/>
            <person name="Pohl T."/>
            <person name="Merkel B.J."/>
            <person name="Hornburger P."/>
            <person name="Mueller R.-W."/>
            <person name="Bruemmer F."/>
            <person name="Labrenz M."/>
            <person name="Spormann A.M."/>
            <person name="Op den Camp H."/>
            <person name="Overmann J."/>
            <person name="Amann R."/>
            <person name="Jetten M.S.M."/>
            <person name="Mascher T."/>
            <person name="Medema M.H."/>
            <person name="Devos D.P."/>
            <person name="Kaster A.-K."/>
            <person name="Ovreas L."/>
            <person name="Rohde M."/>
            <person name="Galperin M.Y."/>
            <person name="Jogler C."/>
        </authorList>
    </citation>
    <scope>NUCLEOTIDE SEQUENCE [LARGE SCALE GENOMIC DNA]</scope>
    <source>
        <strain evidence="2 3">ETA_A1</strain>
    </source>
</reference>
<keyword evidence="1" id="KW-0812">Transmembrane</keyword>